<dbReference type="Pfam" id="PF12867">
    <property type="entry name" value="DinB_2"/>
    <property type="match status" value="1"/>
</dbReference>
<dbReference type="EMBL" id="QXFH01000074">
    <property type="protein sequence ID" value="RIV32438.1"/>
    <property type="molecule type" value="Genomic_DNA"/>
</dbReference>
<dbReference type="Gene3D" id="1.20.120.450">
    <property type="entry name" value="dinb family like domain"/>
    <property type="match status" value="1"/>
</dbReference>
<dbReference type="SUPFAM" id="SSF109854">
    <property type="entry name" value="DinB/YfiT-like putative metalloenzymes"/>
    <property type="match status" value="1"/>
</dbReference>
<proteinExistence type="inferred from homology"/>
<dbReference type="InterPro" id="IPR023774">
    <property type="entry name" value="Put_metal_dep_hydrolase_YfiT"/>
</dbReference>
<evidence type="ECO:0000256" key="4">
    <source>
        <dbReference type="ARBA" id="ARBA00022833"/>
    </source>
</evidence>
<dbReference type="GO" id="GO:0016787">
    <property type="term" value="F:hydrolase activity"/>
    <property type="evidence" value="ECO:0007669"/>
    <property type="project" value="UniProtKB-KW"/>
</dbReference>
<dbReference type="RefSeq" id="WP_119608414.1">
    <property type="nucleotide sequence ID" value="NZ_QXFH01000074.1"/>
</dbReference>
<keyword evidence="7" id="KW-1185">Reference proteome</keyword>
<dbReference type="AlphaFoldDB" id="A0A3A1N570"/>
<dbReference type="HAMAP" id="MF_01256">
    <property type="entry name" value="YfiT_hydrol"/>
    <property type="match status" value="1"/>
</dbReference>
<accession>A0A3A1N570</accession>
<keyword evidence="4" id="KW-0862">Zinc</keyword>
<reference evidence="6 7" key="1">
    <citation type="submission" date="2018-08" db="EMBL/GenBank/DDBJ databases">
        <title>Proposal of Muricauda 72 sp.nov. and Muricauda NH166 sp.nov., isolated from seawater.</title>
        <authorList>
            <person name="Cheng H."/>
            <person name="Wu Y.-H."/>
            <person name="Guo L.-L."/>
            <person name="Xu X.-W."/>
        </authorList>
    </citation>
    <scope>NUCLEOTIDE SEQUENCE [LARGE SCALE GENOMIC DNA]</scope>
    <source>
        <strain evidence="6 7">KCTC 22173</strain>
    </source>
</reference>
<evidence type="ECO:0000256" key="1">
    <source>
        <dbReference type="ARBA" id="ARBA00022490"/>
    </source>
</evidence>
<dbReference type="NCBIfam" id="NF009807">
    <property type="entry name" value="PRK13291.1"/>
    <property type="match status" value="1"/>
</dbReference>
<dbReference type="InterPro" id="IPR034660">
    <property type="entry name" value="DinB/YfiT-like"/>
</dbReference>
<evidence type="ECO:0000256" key="3">
    <source>
        <dbReference type="ARBA" id="ARBA00022801"/>
    </source>
</evidence>
<evidence type="ECO:0000313" key="6">
    <source>
        <dbReference type="EMBL" id="RIV32438.1"/>
    </source>
</evidence>
<dbReference type="InterPro" id="IPR024775">
    <property type="entry name" value="DinB-like"/>
</dbReference>
<dbReference type="GO" id="GO:0046872">
    <property type="term" value="F:metal ion binding"/>
    <property type="evidence" value="ECO:0007669"/>
    <property type="project" value="UniProtKB-KW"/>
</dbReference>
<keyword evidence="1" id="KW-0963">Cytoplasm</keyword>
<gene>
    <name evidence="6" type="ORF">D2V08_12015</name>
</gene>
<comment type="caution">
    <text evidence="6">The sequence shown here is derived from an EMBL/GenBank/DDBJ whole genome shotgun (WGS) entry which is preliminary data.</text>
</comment>
<evidence type="ECO:0000313" key="7">
    <source>
        <dbReference type="Proteomes" id="UP000266067"/>
    </source>
</evidence>
<keyword evidence="3 6" id="KW-0378">Hydrolase</keyword>
<dbReference type="Proteomes" id="UP000266067">
    <property type="component" value="Unassembled WGS sequence"/>
</dbReference>
<organism evidence="6 7">
    <name type="scientific">Flagellimonas lutimaris</name>
    <dbReference type="NCBI Taxonomy" id="475082"/>
    <lineage>
        <taxon>Bacteria</taxon>
        <taxon>Pseudomonadati</taxon>
        <taxon>Bacteroidota</taxon>
        <taxon>Flavobacteriia</taxon>
        <taxon>Flavobacteriales</taxon>
        <taxon>Flavobacteriaceae</taxon>
        <taxon>Flagellimonas</taxon>
    </lineage>
</organism>
<protein>
    <submittedName>
        <fullName evidence="6">Putative metal-dependent hydrolase</fullName>
    </submittedName>
</protein>
<dbReference type="OrthoDB" id="9796039at2"/>
<feature type="domain" description="DinB-like" evidence="5">
    <location>
        <begin position="34"/>
        <end position="170"/>
    </location>
</feature>
<evidence type="ECO:0000256" key="2">
    <source>
        <dbReference type="ARBA" id="ARBA00022723"/>
    </source>
</evidence>
<name>A0A3A1N570_9FLAO</name>
<evidence type="ECO:0000259" key="5">
    <source>
        <dbReference type="Pfam" id="PF12867"/>
    </source>
</evidence>
<sequence length="180" mass="21160">MEKETLEQLRYPIGKFHSPESITKEDLQEWIAVLENLPQRLSDLVTPLTDEQLETPYRPDGWTVRQVVHHISDSHHNSYIRFKWALTEDTPTIKAYNEKAWAELFDTRTAPIQMSLNHLSAIHAKLVYLLKGLSEEDLQRSFIHPDGNQETTLKENIGRYAWHSNHHYAHVENLIQRKGW</sequence>
<keyword evidence="2" id="KW-0479">Metal-binding</keyword>